<feature type="compositionally biased region" description="Polar residues" evidence="1">
    <location>
        <begin position="146"/>
        <end position="163"/>
    </location>
</feature>
<evidence type="ECO:0000313" key="3">
    <source>
        <dbReference type="Proteomes" id="UP000828390"/>
    </source>
</evidence>
<protein>
    <submittedName>
        <fullName evidence="2">Uncharacterized protein</fullName>
    </submittedName>
</protein>
<gene>
    <name evidence="2" type="ORF">DPMN_129006</name>
</gene>
<reference evidence="2" key="2">
    <citation type="submission" date="2020-11" db="EMBL/GenBank/DDBJ databases">
        <authorList>
            <person name="McCartney M.A."/>
            <person name="Auch B."/>
            <person name="Kono T."/>
            <person name="Mallez S."/>
            <person name="Becker A."/>
            <person name="Gohl D.M."/>
            <person name="Silverstein K.A.T."/>
            <person name="Koren S."/>
            <person name="Bechman K.B."/>
            <person name="Herman A."/>
            <person name="Abrahante J.E."/>
            <person name="Garbe J."/>
        </authorList>
    </citation>
    <scope>NUCLEOTIDE SEQUENCE</scope>
    <source>
        <strain evidence="2">Duluth1</strain>
        <tissue evidence="2">Whole animal</tissue>
    </source>
</reference>
<sequence length="414" mass="46822">MFCFGGCLDEAEPSPYRRQKKEKLISNGKKLKQKEQLLFPRHTNDVFRPQGTKDSTRIMNMLHVNRKLLEHHVKHVTNVQTDVHVKLSYQHQKPGSAARHSHLESRYTVVRVPSHQARQPHGAQNNAAAKLNGLLKSRDKRESERSTQQAEVSDNELPRTSTPAWPLVIRESLDLSKVEDNESDTISEEQRNAINELDDTLEKYKTEHLLKTAADDNLYQIVADVLPFGVFEAFNEEEVFNVEDQPPSRSSTMSGNSGNSRTGIISNRQSLGNDKRKSNSVSFKLPAGHVDKPYAPLNASQKAKTTVGEVASQTASQKTTIVVSAGDMKMTHTGNTFFMKSRRLSAGPFKGSFKDLFYGKYAKDDLGEYKEHAKYLAPEILDKVESFESLTLPEKEYGKKKTGFKSLFRRHTFR</sequence>
<keyword evidence="3" id="KW-1185">Reference proteome</keyword>
<evidence type="ECO:0000256" key="1">
    <source>
        <dbReference type="SAM" id="MobiDB-lite"/>
    </source>
</evidence>
<evidence type="ECO:0000313" key="2">
    <source>
        <dbReference type="EMBL" id="KAH3827077.1"/>
    </source>
</evidence>
<proteinExistence type="predicted"/>
<organism evidence="2 3">
    <name type="scientific">Dreissena polymorpha</name>
    <name type="common">Zebra mussel</name>
    <name type="synonym">Mytilus polymorpha</name>
    <dbReference type="NCBI Taxonomy" id="45954"/>
    <lineage>
        <taxon>Eukaryota</taxon>
        <taxon>Metazoa</taxon>
        <taxon>Spiralia</taxon>
        <taxon>Lophotrochozoa</taxon>
        <taxon>Mollusca</taxon>
        <taxon>Bivalvia</taxon>
        <taxon>Autobranchia</taxon>
        <taxon>Heteroconchia</taxon>
        <taxon>Euheterodonta</taxon>
        <taxon>Imparidentia</taxon>
        <taxon>Neoheterodontei</taxon>
        <taxon>Myida</taxon>
        <taxon>Dreissenoidea</taxon>
        <taxon>Dreissenidae</taxon>
        <taxon>Dreissena</taxon>
    </lineage>
</organism>
<accession>A0A9D4K053</accession>
<dbReference type="EMBL" id="JAIWYP010000005">
    <property type="protein sequence ID" value="KAH3827077.1"/>
    <property type="molecule type" value="Genomic_DNA"/>
</dbReference>
<dbReference type="Proteomes" id="UP000828390">
    <property type="component" value="Unassembled WGS sequence"/>
</dbReference>
<feature type="region of interest" description="Disordered" evidence="1">
    <location>
        <begin position="138"/>
        <end position="165"/>
    </location>
</feature>
<feature type="region of interest" description="Disordered" evidence="1">
    <location>
        <begin position="241"/>
        <end position="280"/>
    </location>
</feature>
<reference evidence="2" key="1">
    <citation type="journal article" date="2019" name="bioRxiv">
        <title>The Genome of the Zebra Mussel, Dreissena polymorpha: A Resource for Invasive Species Research.</title>
        <authorList>
            <person name="McCartney M.A."/>
            <person name="Auch B."/>
            <person name="Kono T."/>
            <person name="Mallez S."/>
            <person name="Zhang Y."/>
            <person name="Obille A."/>
            <person name="Becker A."/>
            <person name="Abrahante J.E."/>
            <person name="Garbe J."/>
            <person name="Badalamenti J.P."/>
            <person name="Herman A."/>
            <person name="Mangelson H."/>
            <person name="Liachko I."/>
            <person name="Sullivan S."/>
            <person name="Sone E.D."/>
            <person name="Koren S."/>
            <person name="Silverstein K.A.T."/>
            <person name="Beckman K.B."/>
            <person name="Gohl D.M."/>
        </authorList>
    </citation>
    <scope>NUCLEOTIDE SEQUENCE</scope>
    <source>
        <strain evidence="2">Duluth1</strain>
        <tissue evidence="2">Whole animal</tissue>
    </source>
</reference>
<name>A0A9D4K053_DREPO</name>
<dbReference type="AlphaFoldDB" id="A0A9D4K053"/>
<feature type="compositionally biased region" description="Polar residues" evidence="1">
    <location>
        <begin position="247"/>
        <end position="272"/>
    </location>
</feature>
<dbReference type="OrthoDB" id="6159005at2759"/>
<comment type="caution">
    <text evidence="2">The sequence shown here is derived from an EMBL/GenBank/DDBJ whole genome shotgun (WGS) entry which is preliminary data.</text>
</comment>